<dbReference type="SUPFAM" id="SSF52540">
    <property type="entry name" value="P-loop containing nucleoside triphosphate hydrolases"/>
    <property type="match status" value="2"/>
</dbReference>
<feature type="compositionally biased region" description="Basic and acidic residues" evidence="13">
    <location>
        <begin position="2380"/>
        <end position="2398"/>
    </location>
</feature>
<evidence type="ECO:0000256" key="11">
    <source>
        <dbReference type="ARBA" id="ARBA00023242"/>
    </source>
</evidence>
<keyword evidence="18" id="KW-1185">Reference proteome</keyword>
<evidence type="ECO:0000259" key="15">
    <source>
        <dbReference type="PROSITE" id="PS51192"/>
    </source>
</evidence>
<evidence type="ECO:0000259" key="14">
    <source>
        <dbReference type="PROSITE" id="PS50013"/>
    </source>
</evidence>
<dbReference type="Pfam" id="PF00385">
    <property type="entry name" value="Chromo"/>
    <property type="match status" value="1"/>
</dbReference>
<dbReference type="InterPro" id="IPR056342">
    <property type="entry name" value="HTH_CHD6-9"/>
</dbReference>
<reference evidence="17" key="3">
    <citation type="submission" date="2025-09" db="UniProtKB">
        <authorList>
            <consortium name="Ensembl"/>
        </authorList>
    </citation>
    <scope>IDENTIFICATION</scope>
</reference>
<dbReference type="SUPFAM" id="SSF54160">
    <property type="entry name" value="Chromo domain-like"/>
    <property type="match status" value="2"/>
</dbReference>
<dbReference type="Pfam" id="PF23078">
    <property type="entry name" value="HTH_CHD6-9"/>
    <property type="match status" value="1"/>
</dbReference>
<dbReference type="SMART" id="SM00490">
    <property type="entry name" value="HELICc"/>
    <property type="match status" value="1"/>
</dbReference>
<keyword evidence="10" id="KW-0804">Transcription</keyword>
<dbReference type="FunFam" id="3.40.50.300:FF:000015">
    <property type="entry name" value="chromodomain-helicase-DNA-binding protein 9 isoform X1"/>
    <property type="match status" value="1"/>
</dbReference>
<dbReference type="InterPro" id="IPR016197">
    <property type="entry name" value="Chromo-like_dom_sf"/>
</dbReference>
<dbReference type="InterPro" id="IPR006576">
    <property type="entry name" value="BRK_domain"/>
</dbReference>
<feature type="region of interest" description="Disordered" evidence="13">
    <location>
        <begin position="1"/>
        <end position="201"/>
    </location>
</feature>
<dbReference type="Gene3D" id="2.40.50.40">
    <property type="match status" value="2"/>
</dbReference>
<dbReference type="InterPro" id="IPR049730">
    <property type="entry name" value="SNF2/RAD54-like_C"/>
</dbReference>
<dbReference type="CDD" id="cd18668">
    <property type="entry name" value="CD1_tandem_CHD5-9_like"/>
    <property type="match status" value="1"/>
</dbReference>
<dbReference type="InterPro" id="IPR038718">
    <property type="entry name" value="SNF2-like_sf"/>
</dbReference>
<comment type="catalytic activity">
    <reaction evidence="12">
        <text>ATP + H2O = ADP + phosphate + H(+)</text>
        <dbReference type="Rhea" id="RHEA:13065"/>
        <dbReference type="ChEBI" id="CHEBI:15377"/>
        <dbReference type="ChEBI" id="CHEBI:15378"/>
        <dbReference type="ChEBI" id="CHEBI:30616"/>
        <dbReference type="ChEBI" id="CHEBI:43474"/>
        <dbReference type="ChEBI" id="CHEBI:456216"/>
    </reaction>
</comment>
<dbReference type="SUPFAM" id="SSF160481">
    <property type="entry name" value="BRK domain-like"/>
    <property type="match status" value="1"/>
</dbReference>
<reference evidence="17" key="2">
    <citation type="submission" date="2025-08" db="UniProtKB">
        <authorList>
            <consortium name="Ensembl"/>
        </authorList>
    </citation>
    <scope>IDENTIFICATION</scope>
</reference>
<keyword evidence="11" id="KW-0539">Nucleus</keyword>
<dbReference type="SMART" id="SM00298">
    <property type="entry name" value="CHROMO"/>
    <property type="match status" value="2"/>
</dbReference>
<comment type="similarity">
    <text evidence="2">Belongs to the SNF2/RAD54 helicase family.</text>
</comment>
<dbReference type="Pfam" id="PF00271">
    <property type="entry name" value="Helicase_C"/>
    <property type="match status" value="1"/>
</dbReference>
<feature type="compositionally biased region" description="Polar residues" evidence="13">
    <location>
        <begin position="1305"/>
        <end position="1315"/>
    </location>
</feature>
<evidence type="ECO:0000256" key="12">
    <source>
        <dbReference type="ARBA" id="ARBA00049360"/>
    </source>
</evidence>
<dbReference type="Ensembl" id="ENSSFOT00015059974.1">
    <property type="protein sequence ID" value="ENSSFOP00015044708.1"/>
    <property type="gene ID" value="ENSSFOG00015012920.2"/>
</dbReference>
<dbReference type="Pfam" id="PF00176">
    <property type="entry name" value="SNF2-rel_dom"/>
    <property type="match status" value="1"/>
</dbReference>
<dbReference type="CDD" id="cd18663">
    <property type="entry name" value="CD2_tandem_CHD5-9_like"/>
    <property type="match status" value="1"/>
</dbReference>
<dbReference type="PROSITE" id="PS51194">
    <property type="entry name" value="HELICASE_CTER"/>
    <property type="match status" value="1"/>
</dbReference>
<evidence type="ECO:0000313" key="17">
    <source>
        <dbReference type="Ensembl" id="ENSSFOP00015044708.1"/>
    </source>
</evidence>
<dbReference type="GO" id="GO:0016787">
    <property type="term" value="F:hydrolase activity"/>
    <property type="evidence" value="ECO:0007669"/>
    <property type="project" value="UniProtKB-KW"/>
</dbReference>
<dbReference type="InterPro" id="IPR023780">
    <property type="entry name" value="Chromo_domain"/>
</dbReference>
<dbReference type="Gene3D" id="3.40.50.300">
    <property type="entry name" value="P-loop containing nucleotide triphosphate hydrolases"/>
    <property type="match status" value="1"/>
</dbReference>
<dbReference type="Gene3D" id="1.10.10.60">
    <property type="entry name" value="Homeodomain-like"/>
    <property type="match status" value="2"/>
</dbReference>
<comment type="subcellular location">
    <subcellularLocation>
        <location evidence="1">Nucleus</location>
    </subcellularLocation>
</comment>
<feature type="region of interest" description="Disordered" evidence="13">
    <location>
        <begin position="1305"/>
        <end position="1339"/>
    </location>
</feature>
<evidence type="ECO:0000256" key="2">
    <source>
        <dbReference type="ARBA" id="ARBA00007025"/>
    </source>
</evidence>
<feature type="compositionally biased region" description="Low complexity" evidence="13">
    <location>
        <begin position="65"/>
        <end position="77"/>
    </location>
</feature>
<feature type="compositionally biased region" description="Polar residues" evidence="13">
    <location>
        <begin position="1"/>
        <end position="10"/>
    </location>
</feature>
<feature type="compositionally biased region" description="Low complexity" evidence="13">
    <location>
        <begin position="2267"/>
        <end position="2290"/>
    </location>
</feature>
<reference evidence="17 18" key="1">
    <citation type="submission" date="2019-04" db="EMBL/GenBank/DDBJ databases">
        <authorList>
            <consortium name="Wellcome Sanger Institute Data Sharing"/>
        </authorList>
    </citation>
    <scope>NUCLEOTIDE SEQUENCE [LARGE SCALE GENOMIC DNA]</scope>
</reference>
<dbReference type="GO" id="GO:0003677">
    <property type="term" value="F:DNA binding"/>
    <property type="evidence" value="ECO:0007669"/>
    <property type="project" value="UniProtKB-KW"/>
</dbReference>
<gene>
    <name evidence="17" type="primary">CHD6</name>
    <name evidence="17" type="synonym">chd6</name>
</gene>
<evidence type="ECO:0000256" key="6">
    <source>
        <dbReference type="ARBA" id="ARBA00022840"/>
    </source>
</evidence>
<evidence type="ECO:0000256" key="1">
    <source>
        <dbReference type="ARBA" id="ARBA00004123"/>
    </source>
</evidence>
<evidence type="ECO:0000256" key="3">
    <source>
        <dbReference type="ARBA" id="ARBA00022737"/>
    </source>
</evidence>
<evidence type="ECO:0000256" key="5">
    <source>
        <dbReference type="ARBA" id="ARBA00022801"/>
    </source>
</evidence>
<evidence type="ECO:0000256" key="4">
    <source>
        <dbReference type="ARBA" id="ARBA00022741"/>
    </source>
</evidence>
<feature type="region of interest" description="Disordered" evidence="13">
    <location>
        <begin position="2363"/>
        <end position="2405"/>
    </location>
</feature>
<keyword evidence="5" id="KW-0378">Hydrolase</keyword>
<dbReference type="GeneTree" id="ENSGT00940000158986"/>
<dbReference type="FunFam" id="3.40.50.10810:FF:000003">
    <property type="entry name" value="chromodomain-helicase-DNA-binding protein 8 isoform X4"/>
    <property type="match status" value="1"/>
</dbReference>
<feature type="compositionally biased region" description="Basic and acidic residues" evidence="13">
    <location>
        <begin position="1316"/>
        <end position="1339"/>
    </location>
</feature>
<dbReference type="PANTHER" id="PTHR46850:SF1">
    <property type="entry name" value="CHROMODOMAIN-HELICASE-DNA-BINDING PROTEIN 9"/>
    <property type="match status" value="1"/>
</dbReference>
<dbReference type="GO" id="GO:0005634">
    <property type="term" value="C:nucleus"/>
    <property type="evidence" value="ECO:0007669"/>
    <property type="project" value="UniProtKB-SubCell"/>
</dbReference>
<dbReference type="InterPro" id="IPR037259">
    <property type="entry name" value="BRK_sf"/>
</dbReference>
<dbReference type="FunFam" id="2.40.50.40:FF:000001">
    <property type="entry name" value="chromodomain-helicase-DNA-binding protein 8 isoform X4"/>
    <property type="match status" value="1"/>
</dbReference>
<feature type="region of interest" description="Disordered" evidence="13">
    <location>
        <begin position="2042"/>
        <end position="2078"/>
    </location>
</feature>
<dbReference type="InterPro" id="IPR014001">
    <property type="entry name" value="Helicase_ATP-bd"/>
</dbReference>
<evidence type="ECO:0000256" key="10">
    <source>
        <dbReference type="ARBA" id="ARBA00023163"/>
    </source>
</evidence>
<feature type="region of interest" description="Disordered" evidence="13">
    <location>
        <begin position="2265"/>
        <end position="2327"/>
    </location>
</feature>
<keyword evidence="4" id="KW-0547">Nucleotide-binding</keyword>
<dbReference type="InterPro" id="IPR027417">
    <property type="entry name" value="P-loop_NTPase"/>
</dbReference>
<feature type="domain" description="Helicase C-terminal" evidence="16">
    <location>
        <begin position="770"/>
        <end position="939"/>
    </location>
</feature>
<dbReference type="Gene3D" id="3.40.50.10810">
    <property type="entry name" value="Tandem AAA-ATPase domain"/>
    <property type="match status" value="1"/>
</dbReference>
<keyword evidence="7" id="KW-0156">Chromatin regulator</keyword>
<feature type="compositionally biased region" description="Basic and acidic residues" evidence="13">
    <location>
        <begin position="1660"/>
        <end position="1674"/>
    </location>
</feature>
<accession>A0A8C9SZQ5</accession>
<feature type="domain" description="Helicase ATP-binding" evidence="15">
    <location>
        <begin position="456"/>
        <end position="630"/>
    </location>
</feature>
<keyword evidence="8" id="KW-0805">Transcription regulation</keyword>
<evidence type="ECO:0000256" key="9">
    <source>
        <dbReference type="ARBA" id="ARBA00023125"/>
    </source>
</evidence>
<evidence type="ECO:0000256" key="7">
    <source>
        <dbReference type="ARBA" id="ARBA00022853"/>
    </source>
</evidence>
<feature type="compositionally biased region" description="Basic and acidic residues" evidence="13">
    <location>
        <begin position="99"/>
        <end position="112"/>
    </location>
</feature>
<dbReference type="InterPro" id="IPR051493">
    <property type="entry name" value="CHD"/>
</dbReference>
<name>A0A8C9SZQ5_SCLFO</name>
<feature type="compositionally biased region" description="Low complexity" evidence="13">
    <location>
        <begin position="2055"/>
        <end position="2065"/>
    </location>
</feature>
<dbReference type="InterPro" id="IPR000953">
    <property type="entry name" value="Chromo/chromo_shadow_dom"/>
</dbReference>
<sequence length="2417" mass="272249">MSTTQILKHTSSSVASSSTDQNAQNPFPSSPLGLQEQTRAPGGLTNHCMAHAKQAGSGEPGPGAGRPSPSPLSLPLNGEEDDGGGGGARVKKKRKKKDKKEVDFWQKSEKETRPKKKKEVSEGKELLPRKSKELKKVKELKPPKESKKGRKSREAKARPKSMNVYLSAPLTSILHSSREQGPLPLEKKKKGKRKSEALQEMCESDESASLCTLAAGNEESSDKRRSGRQVKRRKYNEDLDFKVVDDDGETIAVLGTGRIQAFSSTSLAWQSEEPPEDEANIIEKILAVRTVKKEVQPTLSNDHFYVHLSYLHCKWATLEELEKDPRIHQKIKRFRNKQAQMKHIFTEPDEDLFNPDYIEVDRLLEVAYTTDTETGEEVTHYLVKWCSLPYEESTWELQEDVDPAKIREFEDIKKIPELKHVERPLPEQWKKLEQSREYRNGNQLREYQLEGMNWLLFNWYNRKNCILADEMGLGKTIQSITFLYEIFSMGIKGPFLIIAPLSTITNWEREFRTWTEMNVIVYHGSQISRQMILQYEMYHKDEQSNPLPGMFKFHGVITTFEMIMADCPELKKIHWRCVVIDEAHRLKNRNCKLLEGLKLMNLEHKVLLTGTPLQNSVEELFSLLNFLEPLQFPSETSFLEEFGDLKTDEQVKKLQAILKPMMLRRLKDDVEKNLAPKEETIIEVELTNIQKKYYRAILEKNFTFLAKGANQHNMPNLINTMMELRKCCNHPYLITGAEEKILEGFKKMHNPDAWDFQLQAMIQAAGKLVLIDKLLPKLIAGGHKVLIFSQMVRCLDILEDYLIQRRYTYERIDGRVRGNLRQAAIDRFCKVDSDRFVFLLCTRAGGLGINLTAADTCIIFDSDWNPQNDLQAQARCHRIGQSKAVKVYRLITRNSYEREMFDKASLKLGLDKAVLQDINRKGGLNGVQQLTKMEVEDLLRKGAYGALMDEEDEGSKFCEEDIDQILQRRTQTITIQTEGKGSTFAKASFVSSGNRTDISLDDPNFWQKWAKIAELEIDSKAEKESLVIDTPRVRKQTRHYNSFEEDELMEFSELDSDSEERPCRTRRLSERNRRYLRAECFRVEKNLLIFGWGRWKDILTHGRFKWHLSERDMELLCRALLVYCVRHYKGDDKIKSFIWDLITPTKDGQNEALQNHSGLSVPVPRGRKGKKLKNQLCQPELKNADWLVHCNPEVVLQDDSYKKHLKQHCNKVLLRVRMLYYLKVEVLGEAANQALEGIPASKLEVALPDIDYLEIPASWWDTEADKSLLIGVHKHGYERYNAMRADADLCFLERVGMPDVTALSVEQSGGETSADATDRQGSGDESEGKVEATGDKEPTEVRVVCQTGVEDLVMVQDNMEQGRAVWPTGSALTARLRRLITAYQRFTRREPLRHDFLMPEGAGPMAWQLGEEFRRRVTEPDPLFLEWQRSRWTRREQADFYRTVSSFGVVYDPEKKAFDWTQFRSFARLERKTDESLERYFCSFVAMCRTACRLPPRKDEGPLDPTLFVEPITEERAARTLYRIELLRKVREQVLRHPLLGQRLQLCQPSLYLPVWWECGKHDRDLLIGVARHGLSRTDYYILNDPQLSFLEAHRNYVQKENRGFPSTSNTVEPLQPSFMLFKDIADTEPAVEQNDLSASPSEYVPPPISLSDMSLHHQRGPDEPEEKLSDSDVTHSVPSPGDVAESVTFEFDKEELSRDSQSLAGPEPDPEVDPDPEASRELSEEQGNVGDAANAGDMADESTLSEHTFAADEPASPSLPVPQADTPVSSGTEVVSHHCLTESLPFPFPALLEGSYVEESRFTAPLSVCEMTESLPEVREPTIAHLLQEKALYSFSEWPKDRVIINRIDSICHAVLKGKWPSSQQYESPSSLGNTCVPNSAPPRAAYIPARVQSSCHLQESLVGVPFLAELKRGRRGLEFEGEAPGKSCPSVEKIPVGMPHRGGALLLNGWQDAAMDLSKAGELGMAHAGHTGPHKLPPLNSLPGSLGLDMAGILQAGLIHPVTGQIVNGSLRRDDAAMRRRRGRRRNVDGADVGFVKNQDLHVPEVPEGVNQSTVSVPSSSAPPEHPPVPPQPESLPLDRETANKGLLEWLRQNPNYTMEIVGILHSFVDRPKQRRHRCKDPSKLDVNSLTGEERVPVVHRATGRRGFLPEGKFTRILTEPVCRDSGPRKRGRRPRNDMPKVGAMLSEAHSSMGPLFMNGLIGNMDLMGLRNMPSIPLTGLMGFPHGFAAVPAGEDAKNGLSMLPMMLHGMQPHVFSVGGLMSQSATAGTPTPTTAVSSAAASPASSSDLAVTGASAEGEPTSSEADAETKKEDNSGGSSGSGGGSGSHLAFNPFLIPGMSHGLLYPHMFLPHGGIMALPSMPHADSSGSPKRKKKKLREEGAEEAGVKAELHHSVESGSESLESRRHFLLHYAC</sequence>
<dbReference type="SMART" id="SM00487">
    <property type="entry name" value="DEXDc"/>
    <property type="match status" value="1"/>
</dbReference>
<organism evidence="17 18">
    <name type="scientific">Scleropages formosus</name>
    <name type="common">Asian bonytongue</name>
    <name type="synonym">Osteoglossum formosum</name>
    <dbReference type="NCBI Taxonomy" id="113540"/>
    <lineage>
        <taxon>Eukaryota</taxon>
        <taxon>Metazoa</taxon>
        <taxon>Chordata</taxon>
        <taxon>Craniata</taxon>
        <taxon>Vertebrata</taxon>
        <taxon>Euteleostomi</taxon>
        <taxon>Actinopterygii</taxon>
        <taxon>Neopterygii</taxon>
        <taxon>Teleostei</taxon>
        <taxon>Osteoglossocephala</taxon>
        <taxon>Osteoglossomorpha</taxon>
        <taxon>Osteoglossiformes</taxon>
        <taxon>Osteoglossidae</taxon>
        <taxon>Scleropages</taxon>
    </lineage>
</organism>
<dbReference type="PANTHER" id="PTHR46850">
    <property type="entry name" value="CHROMODOMAIN-HELICASE-DNA-BINDING PROTEIN 9"/>
    <property type="match status" value="1"/>
</dbReference>
<feature type="region of interest" description="Disordered" evidence="13">
    <location>
        <begin position="1751"/>
        <end position="1771"/>
    </location>
</feature>
<dbReference type="Proteomes" id="UP000694397">
    <property type="component" value="Chromosome 22"/>
</dbReference>
<dbReference type="InterPro" id="IPR000330">
    <property type="entry name" value="SNF2_N"/>
</dbReference>
<keyword evidence="6" id="KW-0067">ATP-binding</keyword>
<evidence type="ECO:0000313" key="18">
    <source>
        <dbReference type="Proteomes" id="UP000694397"/>
    </source>
</evidence>
<dbReference type="PROSITE" id="PS50013">
    <property type="entry name" value="CHROMO_2"/>
    <property type="match status" value="1"/>
</dbReference>
<dbReference type="SMART" id="SM00592">
    <property type="entry name" value="BRK"/>
    <property type="match status" value="1"/>
</dbReference>
<keyword evidence="3" id="KW-0677">Repeat</keyword>
<evidence type="ECO:0000259" key="16">
    <source>
        <dbReference type="PROSITE" id="PS51194"/>
    </source>
</evidence>
<keyword evidence="9" id="KW-0238">DNA-binding</keyword>
<protein>
    <submittedName>
        <fullName evidence="17">Chromodomain helicase DNA binding protein 6</fullName>
    </submittedName>
</protein>
<feature type="compositionally biased region" description="Basic residues" evidence="13">
    <location>
        <begin position="89"/>
        <end position="98"/>
    </location>
</feature>
<feature type="domain" description="Chromo" evidence="14">
    <location>
        <begin position="358"/>
        <end position="401"/>
    </location>
</feature>
<feature type="region of interest" description="Disordered" evidence="13">
    <location>
        <begin position="1631"/>
        <end position="1737"/>
    </location>
</feature>
<dbReference type="CDD" id="cd18793">
    <property type="entry name" value="SF2_C_SNF"/>
    <property type="match status" value="1"/>
</dbReference>
<dbReference type="GO" id="GO:0005524">
    <property type="term" value="F:ATP binding"/>
    <property type="evidence" value="ECO:0007669"/>
    <property type="project" value="UniProtKB-KW"/>
</dbReference>
<feature type="compositionally biased region" description="Pro residues" evidence="13">
    <location>
        <begin position="2066"/>
        <end position="2076"/>
    </location>
</feature>
<evidence type="ECO:0000256" key="8">
    <source>
        <dbReference type="ARBA" id="ARBA00023015"/>
    </source>
</evidence>
<dbReference type="GO" id="GO:0006325">
    <property type="term" value="P:chromatin organization"/>
    <property type="evidence" value="ECO:0007669"/>
    <property type="project" value="UniProtKB-KW"/>
</dbReference>
<feature type="compositionally biased region" description="Basic and acidic residues" evidence="13">
    <location>
        <begin position="119"/>
        <end position="157"/>
    </location>
</feature>
<proteinExistence type="inferred from homology"/>
<evidence type="ECO:0000256" key="13">
    <source>
        <dbReference type="SAM" id="MobiDB-lite"/>
    </source>
</evidence>
<feature type="region of interest" description="Disordered" evidence="13">
    <location>
        <begin position="213"/>
        <end position="232"/>
    </location>
</feature>
<dbReference type="PROSITE" id="PS51192">
    <property type="entry name" value="HELICASE_ATP_BIND_1"/>
    <property type="match status" value="1"/>
</dbReference>
<dbReference type="InterPro" id="IPR001650">
    <property type="entry name" value="Helicase_C-like"/>
</dbReference>